<dbReference type="GeneID" id="116162850"/>
<accession>A0A1Y1NL05</accession>
<evidence type="ECO:0000256" key="1">
    <source>
        <dbReference type="SAM" id="MobiDB-lite"/>
    </source>
</evidence>
<name>A0A1Y1NL05_PHOPY</name>
<reference evidence="2" key="1">
    <citation type="journal article" date="2016" name="Sci. Rep.">
        <title>Molecular characterization of firefly nuptial gifts: a multi-omics approach sheds light on postcopulatory sexual selection.</title>
        <authorList>
            <person name="Al-Wathiqui N."/>
            <person name="Fallon T.R."/>
            <person name="South A."/>
            <person name="Weng J.K."/>
            <person name="Lewis S.M."/>
        </authorList>
    </citation>
    <scope>NUCLEOTIDE SEQUENCE</scope>
</reference>
<dbReference type="EMBL" id="GEZM01000239">
    <property type="protein sequence ID" value="JAV98449.1"/>
    <property type="molecule type" value="Transcribed_RNA"/>
</dbReference>
<feature type="compositionally biased region" description="Polar residues" evidence="1">
    <location>
        <begin position="146"/>
        <end position="180"/>
    </location>
</feature>
<sequence>MAFVPRDDKYPKVIEDFHFKVPVQVEPPKQPVKPVADDKVKMTKPANKEQNVPKQPELIETVFEKLTTDSVTDSSIDTPPLHFEIKEPQSVPLSKNDLIDNNLNAHRSASNLNSGPLSQMPKLFRRRTNASNVFPVGCMGCKDESNAPNSNDVPKQEAGSFTSQTSKEVERNSLTGTETHQATRRRLIKRKDGNPLLGIGYDDFDTVGSNTVCKVPPGGRSHNIW</sequence>
<protein>
    <submittedName>
        <fullName evidence="2">Uncharacterized protein</fullName>
    </submittedName>
</protein>
<proteinExistence type="predicted"/>
<dbReference type="OrthoDB" id="6367565at2759"/>
<dbReference type="AlphaFoldDB" id="A0A1Y1NL05"/>
<evidence type="ECO:0000313" key="2">
    <source>
        <dbReference type="EMBL" id="JAV98449.1"/>
    </source>
</evidence>
<dbReference type="RefSeq" id="XP_031332443.1">
    <property type="nucleotide sequence ID" value="XM_031476583.1"/>
</dbReference>
<feature type="region of interest" description="Disordered" evidence="1">
    <location>
        <begin position="145"/>
        <end position="185"/>
    </location>
</feature>
<organism evidence="2">
    <name type="scientific">Photinus pyralis</name>
    <name type="common">Common eastern firefly</name>
    <name type="synonym">Lampyris pyralis</name>
    <dbReference type="NCBI Taxonomy" id="7054"/>
    <lineage>
        <taxon>Eukaryota</taxon>
        <taxon>Metazoa</taxon>
        <taxon>Ecdysozoa</taxon>
        <taxon>Arthropoda</taxon>
        <taxon>Hexapoda</taxon>
        <taxon>Insecta</taxon>
        <taxon>Pterygota</taxon>
        <taxon>Neoptera</taxon>
        <taxon>Endopterygota</taxon>
        <taxon>Coleoptera</taxon>
        <taxon>Polyphaga</taxon>
        <taxon>Elateriformia</taxon>
        <taxon>Elateroidea</taxon>
        <taxon>Lampyridae</taxon>
        <taxon>Lampyrinae</taxon>
        <taxon>Photinus</taxon>
    </lineage>
</organism>
<dbReference type="KEGG" id="ppyr:116162850"/>